<dbReference type="AlphaFoldDB" id="A0A2I0VW65"/>
<protein>
    <submittedName>
        <fullName evidence="1">Uncharacterized protein</fullName>
    </submittedName>
</protein>
<evidence type="ECO:0000313" key="2">
    <source>
        <dbReference type="Proteomes" id="UP000233837"/>
    </source>
</evidence>
<proteinExistence type="predicted"/>
<reference evidence="1 2" key="2">
    <citation type="journal article" date="2017" name="Nature">
        <title>The Apostasia genome and the evolution of orchids.</title>
        <authorList>
            <person name="Zhang G.Q."/>
            <person name="Liu K.W."/>
            <person name="Li Z."/>
            <person name="Lohaus R."/>
            <person name="Hsiao Y.Y."/>
            <person name="Niu S.C."/>
            <person name="Wang J.Y."/>
            <person name="Lin Y.C."/>
            <person name="Xu Q."/>
            <person name="Chen L.J."/>
            <person name="Yoshida K."/>
            <person name="Fujiwara S."/>
            <person name="Wang Z.W."/>
            <person name="Zhang Y.Q."/>
            <person name="Mitsuda N."/>
            <person name="Wang M."/>
            <person name="Liu G.H."/>
            <person name="Pecoraro L."/>
            <person name="Huang H.X."/>
            <person name="Xiao X.J."/>
            <person name="Lin M."/>
            <person name="Wu X.Y."/>
            <person name="Wu W.L."/>
            <person name="Chen Y.Y."/>
            <person name="Chang S.B."/>
            <person name="Sakamoto S."/>
            <person name="Ohme-Takagi M."/>
            <person name="Yagi M."/>
            <person name="Zeng S.J."/>
            <person name="Shen C.Y."/>
            <person name="Yeh C.M."/>
            <person name="Luo Y.B."/>
            <person name="Tsai W.C."/>
            <person name="Van de Peer Y."/>
            <person name="Liu Z.J."/>
        </authorList>
    </citation>
    <scope>NUCLEOTIDE SEQUENCE [LARGE SCALE GENOMIC DNA]</scope>
    <source>
        <tissue evidence="1">The whole plant</tissue>
    </source>
</reference>
<accession>A0A2I0VW65</accession>
<name>A0A2I0VW65_9ASPA</name>
<dbReference type="EMBL" id="KZ503172">
    <property type="protein sequence ID" value="PKU67654.1"/>
    <property type="molecule type" value="Genomic_DNA"/>
</dbReference>
<organism evidence="1 2">
    <name type="scientific">Dendrobium catenatum</name>
    <dbReference type="NCBI Taxonomy" id="906689"/>
    <lineage>
        <taxon>Eukaryota</taxon>
        <taxon>Viridiplantae</taxon>
        <taxon>Streptophyta</taxon>
        <taxon>Embryophyta</taxon>
        <taxon>Tracheophyta</taxon>
        <taxon>Spermatophyta</taxon>
        <taxon>Magnoliopsida</taxon>
        <taxon>Liliopsida</taxon>
        <taxon>Asparagales</taxon>
        <taxon>Orchidaceae</taxon>
        <taxon>Epidendroideae</taxon>
        <taxon>Malaxideae</taxon>
        <taxon>Dendrobiinae</taxon>
        <taxon>Dendrobium</taxon>
    </lineage>
</organism>
<sequence length="107" mass="11955">MGGFGPFCLCKLRIDREREGSSVSCLAKTERGSRGRELWPGFVRAEKRRREGGLLPLLLVRIENWVERAASTSWLGPKRGETEGRSCRFIYGGLLQPSLSVEACPSE</sequence>
<reference evidence="1 2" key="1">
    <citation type="journal article" date="2016" name="Sci. Rep.">
        <title>The Dendrobium catenatum Lindl. genome sequence provides insights into polysaccharide synthase, floral development and adaptive evolution.</title>
        <authorList>
            <person name="Zhang G.Q."/>
            <person name="Xu Q."/>
            <person name="Bian C."/>
            <person name="Tsai W.C."/>
            <person name="Yeh C.M."/>
            <person name="Liu K.W."/>
            <person name="Yoshida K."/>
            <person name="Zhang L.S."/>
            <person name="Chang S.B."/>
            <person name="Chen F."/>
            <person name="Shi Y."/>
            <person name="Su Y.Y."/>
            <person name="Zhang Y.Q."/>
            <person name="Chen L.J."/>
            <person name="Yin Y."/>
            <person name="Lin M."/>
            <person name="Huang H."/>
            <person name="Deng H."/>
            <person name="Wang Z.W."/>
            <person name="Zhu S.L."/>
            <person name="Zhao X."/>
            <person name="Deng C."/>
            <person name="Niu S.C."/>
            <person name="Huang J."/>
            <person name="Wang M."/>
            <person name="Liu G.H."/>
            <person name="Yang H.J."/>
            <person name="Xiao X.J."/>
            <person name="Hsiao Y.Y."/>
            <person name="Wu W.L."/>
            <person name="Chen Y.Y."/>
            <person name="Mitsuda N."/>
            <person name="Ohme-Takagi M."/>
            <person name="Luo Y.B."/>
            <person name="Van de Peer Y."/>
            <person name="Liu Z.J."/>
        </authorList>
    </citation>
    <scope>NUCLEOTIDE SEQUENCE [LARGE SCALE GENOMIC DNA]</scope>
    <source>
        <tissue evidence="1">The whole plant</tissue>
    </source>
</reference>
<keyword evidence="2" id="KW-1185">Reference proteome</keyword>
<dbReference type="Proteomes" id="UP000233837">
    <property type="component" value="Unassembled WGS sequence"/>
</dbReference>
<evidence type="ECO:0000313" key="1">
    <source>
        <dbReference type="EMBL" id="PKU67654.1"/>
    </source>
</evidence>
<gene>
    <name evidence="1" type="ORF">MA16_Dca011232</name>
</gene>